<evidence type="ECO:0000313" key="2">
    <source>
        <dbReference type="Proteomes" id="UP001597511"/>
    </source>
</evidence>
<dbReference type="EMBL" id="JBHUOZ010000001">
    <property type="protein sequence ID" value="MFD2918632.1"/>
    <property type="molecule type" value="Genomic_DNA"/>
</dbReference>
<sequence>MSTSLINNIITKKGENVFQVRLLKEDGVGLLTTQTDENYLILDSLDYWYDLIQNEYPKKKKCSCKNEWFTVQFEYIPREGTTDFREINIITTCSDCGKTTTAMTIDIDYSPTEELFTTPLHYCERPNIKYKYSELTGFWSGNDLKAVLSFFFHDLGLTAWCWYFKTADNRRYFDKVTYDRAIEIITAGHRYLNFYFTRNNINTDDVKKLEDEQGIYIQQGIWRRNEIIQLSAPYSMSGAGLLYYIHYCNQWLDKGEVKDKSETFEADTKKMKAWLAAKFISKRGKDCFDGEAAYKKFKNN</sequence>
<organism evidence="1 2">
    <name type="scientific">Terrimonas rubra</name>
    <dbReference type="NCBI Taxonomy" id="1035890"/>
    <lineage>
        <taxon>Bacteria</taxon>
        <taxon>Pseudomonadati</taxon>
        <taxon>Bacteroidota</taxon>
        <taxon>Chitinophagia</taxon>
        <taxon>Chitinophagales</taxon>
        <taxon>Chitinophagaceae</taxon>
        <taxon>Terrimonas</taxon>
    </lineage>
</organism>
<accession>A0ABW6A3K5</accession>
<dbReference type="RefSeq" id="WP_386095018.1">
    <property type="nucleotide sequence ID" value="NZ_JBHUOZ010000001.1"/>
</dbReference>
<proteinExistence type="predicted"/>
<evidence type="ECO:0000313" key="1">
    <source>
        <dbReference type="EMBL" id="MFD2918632.1"/>
    </source>
</evidence>
<protein>
    <submittedName>
        <fullName evidence="1">Uncharacterized protein</fullName>
    </submittedName>
</protein>
<comment type="caution">
    <text evidence="1">The sequence shown here is derived from an EMBL/GenBank/DDBJ whole genome shotgun (WGS) entry which is preliminary data.</text>
</comment>
<name>A0ABW6A3K5_9BACT</name>
<dbReference type="Proteomes" id="UP001597511">
    <property type="component" value="Unassembled WGS sequence"/>
</dbReference>
<gene>
    <name evidence="1" type="ORF">ACFS6H_02850</name>
</gene>
<reference evidence="2" key="1">
    <citation type="journal article" date="2019" name="Int. J. Syst. Evol. Microbiol.">
        <title>The Global Catalogue of Microorganisms (GCM) 10K type strain sequencing project: providing services to taxonomists for standard genome sequencing and annotation.</title>
        <authorList>
            <consortium name="The Broad Institute Genomics Platform"/>
            <consortium name="The Broad Institute Genome Sequencing Center for Infectious Disease"/>
            <person name="Wu L."/>
            <person name="Ma J."/>
        </authorList>
    </citation>
    <scope>NUCLEOTIDE SEQUENCE [LARGE SCALE GENOMIC DNA]</scope>
    <source>
        <strain evidence="2">KCTC 23299</strain>
    </source>
</reference>
<keyword evidence="2" id="KW-1185">Reference proteome</keyword>